<evidence type="ECO:0000256" key="1">
    <source>
        <dbReference type="ARBA" id="ARBA00006295"/>
    </source>
</evidence>
<reference evidence="5 6" key="1">
    <citation type="submission" date="2020-02" db="EMBL/GenBank/DDBJ databases">
        <title>Complete genome sequence of the novel Campylobacter species Candidatus Campylobacter infans.</title>
        <authorList>
            <person name="Duim B."/>
            <person name="Zomer A."/>
            <person name="van der Graaf L."/>
            <person name="Wagenaar J."/>
        </authorList>
    </citation>
    <scope>NUCLEOTIDE SEQUENCE [LARGE SCALE GENOMIC DNA]</scope>
    <source>
        <strain evidence="5 6">19S00001</strain>
    </source>
</reference>
<evidence type="ECO:0000256" key="3">
    <source>
        <dbReference type="ARBA" id="ARBA00023125"/>
    </source>
</evidence>
<dbReference type="KEGG" id="cinf:CINF_0263"/>
<dbReference type="PANTHER" id="PTHR33375">
    <property type="entry name" value="CHROMOSOME-PARTITIONING PROTEIN PARB-RELATED"/>
    <property type="match status" value="1"/>
</dbReference>
<dbReference type="Gene3D" id="3.90.1530.30">
    <property type="match status" value="1"/>
</dbReference>
<name>A0A7H9CFR6_9BACT</name>
<dbReference type="SUPFAM" id="SSF110849">
    <property type="entry name" value="ParB/Sulfiredoxin"/>
    <property type="match status" value="1"/>
</dbReference>
<dbReference type="CDD" id="cd16393">
    <property type="entry name" value="SPO0J_N"/>
    <property type="match status" value="1"/>
</dbReference>
<dbReference type="FunFam" id="1.10.10.2830:FF:000001">
    <property type="entry name" value="Chromosome partitioning protein ParB"/>
    <property type="match status" value="1"/>
</dbReference>
<dbReference type="GO" id="GO:0005694">
    <property type="term" value="C:chromosome"/>
    <property type="evidence" value="ECO:0007669"/>
    <property type="project" value="TreeGrafter"/>
</dbReference>
<dbReference type="PANTHER" id="PTHR33375:SF1">
    <property type="entry name" value="CHROMOSOME-PARTITIONING PROTEIN PARB-RELATED"/>
    <property type="match status" value="1"/>
</dbReference>
<gene>
    <name evidence="5" type="primary">parB</name>
    <name evidence="5" type="ORF">CINF_0263</name>
</gene>
<dbReference type="EMBL" id="CP049075">
    <property type="protein sequence ID" value="QLI04812.1"/>
    <property type="molecule type" value="Genomic_DNA"/>
</dbReference>
<protein>
    <submittedName>
        <fullName evidence="5">Chromosome partitioning protein</fullName>
    </submittedName>
</protein>
<dbReference type="InterPro" id="IPR003115">
    <property type="entry name" value="ParB_N"/>
</dbReference>
<evidence type="ECO:0000313" key="6">
    <source>
        <dbReference type="Proteomes" id="UP000509414"/>
    </source>
</evidence>
<organism evidence="5 6">
    <name type="scientific">Candidatus Campylobacter infans</name>
    <dbReference type="NCBI Taxonomy" id="2561898"/>
    <lineage>
        <taxon>Bacteria</taxon>
        <taxon>Pseudomonadati</taxon>
        <taxon>Campylobacterota</taxon>
        <taxon>Epsilonproteobacteria</taxon>
        <taxon>Campylobacterales</taxon>
        <taxon>Campylobacteraceae</taxon>
        <taxon>Campylobacter</taxon>
    </lineage>
</organism>
<dbReference type="InterPro" id="IPR004437">
    <property type="entry name" value="ParB/RepB/Spo0J"/>
</dbReference>
<evidence type="ECO:0000259" key="4">
    <source>
        <dbReference type="SMART" id="SM00470"/>
    </source>
</evidence>
<dbReference type="AlphaFoldDB" id="A0A7H9CFR6"/>
<keyword evidence="6" id="KW-1185">Reference proteome</keyword>
<dbReference type="GO" id="GO:0003677">
    <property type="term" value="F:DNA binding"/>
    <property type="evidence" value="ECO:0007669"/>
    <property type="project" value="UniProtKB-KW"/>
</dbReference>
<evidence type="ECO:0000256" key="2">
    <source>
        <dbReference type="ARBA" id="ARBA00022829"/>
    </source>
</evidence>
<sequence length="277" mass="30919">MAKKSQLGKGLDALLGDAAFDYDREYSNDKVTLIPISAIAPNPCQPRKDFDENSLNELAGSLQTHGLIQPIIVVERDDGYLLVAGERRLRAAKQLGWEEIKAVVAKIDKKNLRELALIENIQRADLNPIELANSYKELIKEHGITQEELANLVKKSRTQITNTMRLLNLDERTKELISSGKISQGHAKIIAGLDKQDEKTIVASVLGQKLSVRETENLAKKLKDKSGISNELQTAVKRLKDRLCDLGFESKNSGKKLSINFENVSEVKILLDKLRKV</sequence>
<keyword evidence="3" id="KW-0238">DNA-binding</keyword>
<dbReference type="Pfam" id="PF17762">
    <property type="entry name" value="HTH_ParB"/>
    <property type="match status" value="1"/>
</dbReference>
<dbReference type="NCBIfam" id="TIGR00180">
    <property type="entry name" value="parB_part"/>
    <property type="match status" value="1"/>
</dbReference>
<keyword evidence="2" id="KW-0159">Chromosome partition</keyword>
<dbReference type="Pfam" id="PF02195">
    <property type="entry name" value="ParB_N"/>
    <property type="match status" value="1"/>
</dbReference>
<dbReference type="InterPro" id="IPR050336">
    <property type="entry name" value="Chromosome_partition/occlusion"/>
</dbReference>
<dbReference type="FunFam" id="3.90.1530.30:FF:000001">
    <property type="entry name" value="Chromosome partitioning protein ParB"/>
    <property type="match status" value="1"/>
</dbReference>
<dbReference type="GO" id="GO:0045881">
    <property type="term" value="P:positive regulation of sporulation resulting in formation of a cellular spore"/>
    <property type="evidence" value="ECO:0007669"/>
    <property type="project" value="TreeGrafter"/>
</dbReference>
<comment type="similarity">
    <text evidence="1">Belongs to the ParB family.</text>
</comment>
<proteinExistence type="inferred from homology"/>
<accession>A0A7H9CFR6</accession>
<dbReference type="InterPro" id="IPR041468">
    <property type="entry name" value="HTH_ParB/Spo0J"/>
</dbReference>
<dbReference type="Gene3D" id="1.10.10.2830">
    <property type="match status" value="1"/>
</dbReference>
<dbReference type="InterPro" id="IPR036086">
    <property type="entry name" value="ParB/Sulfiredoxin_sf"/>
</dbReference>
<dbReference type="GO" id="GO:0007059">
    <property type="term" value="P:chromosome segregation"/>
    <property type="evidence" value="ECO:0007669"/>
    <property type="project" value="UniProtKB-KW"/>
</dbReference>
<dbReference type="RefSeq" id="WP_178696956.1">
    <property type="nucleotide sequence ID" value="NZ_CP049075.1"/>
</dbReference>
<evidence type="ECO:0000313" key="5">
    <source>
        <dbReference type="EMBL" id="QLI04812.1"/>
    </source>
</evidence>
<dbReference type="Proteomes" id="UP000509414">
    <property type="component" value="Chromosome"/>
</dbReference>
<dbReference type="SMART" id="SM00470">
    <property type="entry name" value="ParB"/>
    <property type="match status" value="1"/>
</dbReference>
<feature type="domain" description="ParB-like N-terminal" evidence="4">
    <location>
        <begin position="32"/>
        <end position="121"/>
    </location>
</feature>